<organism evidence="3 4">
    <name type="scientific">Zasmidium cellare ATCC 36951</name>
    <dbReference type="NCBI Taxonomy" id="1080233"/>
    <lineage>
        <taxon>Eukaryota</taxon>
        <taxon>Fungi</taxon>
        <taxon>Dikarya</taxon>
        <taxon>Ascomycota</taxon>
        <taxon>Pezizomycotina</taxon>
        <taxon>Dothideomycetes</taxon>
        <taxon>Dothideomycetidae</taxon>
        <taxon>Mycosphaerellales</taxon>
        <taxon>Mycosphaerellaceae</taxon>
        <taxon>Zasmidium</taxon>
    </lineage>
</organism>
<gene>
    <name evidence="3" type="ORF">M409DRAFT_59755</name>
</gene>
<dbReference type="PANTHER" id="PTHR24094:SF15">
    <property type="entry name" value="AMP-DEPENDENT SYNTHETASE_LIGASE DOMAIN-CONTAINING PROTEIN-RELATED"/>
    <property type="match status" value="1"/>
</dbReference>
<protein>
    <recommendedName>
        <fullName evidence="2">GmrSD restriction endonucleases C-terminal domain-containing protein</fullName>
    </recommendedName>
</protein>
<dbReference type="EMBL" id="ML993624">
    <property type="protein sequence ID" value="KAF2160728.1"/>
    <property type="molecule type" value="Genomic_DNA"/>
</dbReference>
<dbReference type="RefSeq" id="XP_033661617.1">
    <property type="nucleotide sequence ID" value="XM_033814289.1"/>
</dbReference>
<name>A0A6A6C366_ZASCE</name>
<accession>A0A6A6C366</accession>
<feature type="chain" id="PRO_5025554240" description="GmrSD restriction endonucleases C-terminal domain-containing protein" evidence="1">
    <location>
        <begin position="19"/>
        <end position="210"/>
    </location>
</feature>
<dbReference type="Proteomes" id="UP000799537">
    <property type="component" value="Unassembled WGS sequence"/>
</dbReference>
<dbReference type="InterPro" id="IPR011089">
    <property type="entry name" value="GmrSD_C"/>
</dbReference>
<sequence>MGFKTVFIATAAATAAFAAPINDHVRRGNLPTPVSASTARSYLNSITVAAESNSPAYERDYFKTWITIDGSCNTREYVLKRDGSNVVTNSACTATSGTWYSDYDGETWTAASDVDIDHIVPLKEAWVSGAKDWTASQREAFANDVTRPQLLSVTDNVNQSKGDQDVAEWLPPREAYQCEYVRAYVQVKHYYGLSMDSAEKQAAQDVLDGC</sequence>
<dbReference type="AlphaFoldDB" id="A0A6A6C366"/>
<evidence type="ECO:0000259" key="2">
    <source>
        <dbReference type="Pfam" id="PF07510"/>
    </source>
</evidence>
<evidence type="ECO:0000313" key="3">
    <source>
        <dbReference type="EMBL" id="KAF2160728.1"/>
    </source>
</evidence>
<keyword evidence="4" id="KW-1185">Reference proteome</keyword>
<dbReference type="OrthoDB" id="3162605at2759"/>
<feature type="signal peptide" evidence="1">
    <location>
        <begin position="1"/>
        <end position="18"/>
    </location>
</feature>
<feature type="domain" description="GmrSD restriction endonucleases C-terminal" evidence="2">
    <location>
        <begin position="98"/>
        <end position="201"/>
    </location>
</feature>
<dbReference type="PANTHER" id="PTHR24094">
    <property type="entry name" value="SECRETED PROTEIN"/>
    <property type="match status" value="1"/>
</dbReference>
<reference evidence="3" key="1">
    <citation type="journal article" date="2020" name="Stud. Mycol.">
        <title>101 Dothideomycetes genomes: a test case for predicting lifestyles and emergence of pathogens.</title>
        <authorList>
            <person name="Haridas S."/>
            <person name="Albert R."/>
            <person name="Binder M."/>
            <person name="Bloem J."/>
            <person name="Labutti K."/>
            <person name="Salamov A."/>
            <person name="Andreopoulos B."/>
            <person name="Baker S."/>
            <person name="Barry K."/>
            <person name="Bills G."/>
            <person name="Bluhm B."/>
            <person name="Cannon C."/>
            <person name="Castanera R."/>
            <person name="Culley D."/>
            <person name="Daum C."/>
            <person name="Ezra D."/>
            <person name="Gonzalez J."/>
            <person name="Henrissat B."/>
            <person name="Kuo A."/>
            <person name="Liang C."/>
            <person name="Lipzen A."/>
            <person name="Lutzoni F."/>
            <person name="Magnuson J."/>
            <person name="Mondo S."/>
            <person name="Nolan M."/>
            <person name="Ohm R."/>
            <person name="Pangilinan J."/>
            <person name="Park H.-J."/>
            <person name="Ramirez L."/>
            <person name="Alfaro M."/>
            <person name="Sun H."/>
            <person name="Tritt A."/>
            <person name="Yoshinaga Y."/>
            <person name="Zwiers L.-H."/>
            <person name="Turgeon B."/>
            <person name="Goodwin S."/>
            <person name="Spatafora J."/>
            <person name="Crous P."/>
            <person name="Grigoriev I."/>
        </authorList>
    </citation>
    <scope>NUCLEOTIDE SEQUENCE</scope>
    <source>
        <strain evidence="3">ATCC 36951</strain>
    </source>
</reference>
<proteinExistence type="predicted"/>
<dbReference type="GeneID" id="54567561"/>
<keyword evidence="1" id="KW-0732">Signal</keyword>
<dbReference type="Pfam" id="PF07510">
    <property type="entry name" value="GmrSD_C"/>
    <property type="match status" value="1"/>
</dbReference>
<evidence type="ECO:0000313" key="4">
    <source>
        <dbReference type="Proteomes" id="UP000799537"/>
    </source>
</evidence>
<evidence type="ECO:0000256" key="1">
    <source>
        <dbReference type="SAM" id="SignalP"/>
    </source>
</evidence>